<protein>
    <recommendedName>
        <fullName evidence="1">SnoaL-like domain-containing protein</fullName>
    </recommendedName>
</protein>
<dbReference type="InterPro" id="IPR011721">
    <property type="entry name" value="CHP02096"/>
</dbReference>
<evidence type="ECO:0000259" key="1">
    <source>
        <dbReference type="Pfam" id="PF12680"/>
    </source>
</evidence>
<dbReference type="Proteomes" id="UP000183812">
    <property type="component" value="Unassembled WGS sequence"/>
</dbReference>
<dbReference type="EMBL" id="FNAY01000022">
    <property type="protein sequence ID" value="SDF94113.1"/>
    <property type="molecule type" value="Genomic_DNA"/>
</dbReference>
<gene>
    <name evidence="2" type="ORF">SAMN04244550_03138</name>
</gene>
<evidence type="ECO:0000313" key="2">
    <source>
        <dbReference type="EMBL" id="SDF94113.1"/>
    </source>
</evidence>
<accession>A0A1G7Q6L2</accession>
<dbReference type="NCBIfam" id="TIGR02096">
    <property type="entry name" value="ketosteroid isomerase-related protein"/>
    <property type="match status" value="1"/>
</dbReference>
<evidence type="ECO:0000313" key="3">
    <source>
        <dbReference type="Proteomes" id="UP000183812"/>
    </source>
</evidence>
<proteinExistence type="predicted"/>
<name>A0A1G7Q6L2_RHOCA</name>
<organism evidence="2 3">
    <name type="scientific">Rhodobacter capsulatus</name>
    <name type="common">Rhodopseudomonas capsulata</name>
    <dbReference type="NCBI Taxonomy" id="1061"/>
    <lineage>
        <taxon>Bacteria</taxon>
        <taxon>Pseudomonadati</taxon>
        <taxon>Pseudomonadota</taxon>
        <taxon>Alphaproteobacteria</taxon>
        <taxon>Rhodobacterales</taxon>
        <taxon>Rhodobacter group</taxon>
        <taxon>Rhodobacter</taxon>
    </lineage>
</organism>
<dbReference type="Gene3D" id="3.10.450.50">
    <property type="match status" value="1"/>
</dbReference>
<dbReference type="Pfam" id="PF12680">
    <property type="entry name" value="SnoaL_2"/>
    <property type="match status" value="1"/>
</dbReference>
<dbReference type="InterPro" id="IPR032710">
    <property type="entry name" value="NTF2-like_dom_sf"/>
</dbReference>
<reference evidence="2 3" key="1">
    <citation type="submission" date="2016-10" db="EMBL/GenBank/DDBJ databases">
        <authorList>
            <person name="de Groot N.N."/>
        </authorList>
    </citation>
    <scope>NUCLEOTIDE SEQUENCE [LARGE SCALE GENOMIC DNA]</scope>
    <source>
        <strain evidence="3">DSM 938 / 37b4</strain>
    </source>
</reference>
<dbReference type="AlphaFoldDB" id="A0A1G7Q6L2"/>
<dbReference type="InterPro" id="IPR037401">
    <property type="entry name" value="SnoaL-like"/>
</dbReference>
<sequence>MPRAAALAVISAYYDAFNRGDTSAMEALLTEDFEHHVNEGQIRRGVETFRAFNAHMSRCYRETLADIVVMANDAGSRAAAEFTVHGSYIATDDGLPEARGQSYILPAGSFFTLRGTQIQRVTTYYNLADWIRQVR</sequence>
<feature type="domain" description="SnoaL-like" evidence="1">
    <location>
        <begin position="11"/>
        <end position="120"/>
    </location>
</feature>
<dbReference type="RefSeq" id="WP_254771545.1">
    <property type="nucleotide sequence ID" value="NZ_CP119563.1"/>
</dbReference>
<dbReference type="SUPFAM" id="SSF54427">
    <property type="entry name" value="NTF2-like"/>
    <property type="match status" value="1"/>
</dbReference>